<proteinExistence type="predicted"/>
<dbReference type="PANTHER" id="PTHR48079:SF6">
    <property type="entry name" value="NAD(P)-BINDING DOMAIN-CONTAINING PROTEIN-RELATED"/>
    <property type="match status" value="1"/>
</dbReference>
<name>A0A840IAX4_9ACTN</name>
<accession>A0A840IAX4</accession>
<keyword evidence="4" id="KW-1185">Reference proteome</keyword>
<protein>
    <submittedName>
        <fullName evidence="3">Nucleoside-diphosphate-sugar epimerase</fullName>
    </submittedName>
</protein>
<feature type="region of interest" description="Disordered" evidence="1">
    <location>
        <begin position="308"/>
        <end position="333"/>
    </location>
</feature>
<evidence type="ECO:0000259" key="2">
    <source>
        <dbReference type="Pfam" id="PF01370"/>
    </source>
</evidence>
<dbReference type="PANTHER" id="PTHR48079">
    <property type="entry name" value="PROTEIN YEEZ"/>
    <property type="match status" value="1"/>
</dbReference>
<comment type="caution">
    <text evidence="3">The sequence shown here is derived from an EMBL/GenBank/DDBJ whole genome shotgun (WGS) entry which is preliminary data.</text>
</comment>
<evidence type="ECO:0000313" key="3">
    <source>
        <dbReference type="EMBL" id="MBB4662067.1"/>
    </source>
</evidence>
<dbReference type="GO" id="GO:0004029">
    <property type="term" value="F:aldehyde dehydrogenase (NAD+) activity"/>
    <property type="evidence" value="ECO:0007669"/>
    <property type="project" value="TreeGrafter"/>
</dbReference>
<feature type="compositionally biased region" description="Gly residues" evidence="1">
    <location>
        <begin position="310"/>
        <end position="322"/>
    </location>
</feature>
<dbReference type="SUPFAM" id="SSF51735">
    <property type="entry name" value="NAD(P)-binding Rossmann-fold domains"/>
    <property type="match status" value="1"/>
</dbReference>
<dbReference type="GO" id="GO:0005737">
    <property type="term" value="C:cytoplasm"/>
    <property type="evidence" value="ECO:0007669"/>
    <property type="project" value="TreeGrafter"/>
</dbReference>
<sequence length="333" mass="35113">MKIFLAGATGALGRSLVPQLTAAGHGVVGTTRSPAKASLLRDLGAEPVVVDGLDRDAVLAAVAAARPDAIVHEMTALSGLTDLRRFARAFEQTNRLRTEGLAHLLEAARRNGVEKVVAQSYTGWPYARSGGPVKHEDDPLDPDPPAQMRTTLDAIRRLETDVTAAGGVALRYGGFYGPGTGMAPGGDQWELVMRRKFPLVGDGGGIWSFAQIDDAAAATVAALARWTPGEVYNICDDDPAPLRDWLPYLARTIGAPPPRHVPRWVGRLLGAHLVALTCEIRGSSNAKARQELGWTPRWRSWREGFAALGRGEGGGGGNGGGVSRPAASAPRGA</sequence>
<evidence type="ECO:0000256" key="1">
    <source>
        <dbReference type="SAM" id="MobiDB-lite"/>
    </source>
</evidence>
<gene>
    <name evidence="3" type="ORF">BDZ31_001640</name>
</gene>
<dbReference type="Gene3D" id="3.40.50.720">
    <property type="entry name" value="NAD(P)-binding Rossmann-like Domain"/>
    <property type="match status" value="1"/>
</dbReference>
<dbReference type="Pfam" id="PF01370">
    <property type="entry name" value="Epimerase"/>
    <property type="match status" value="1"/>
</dbReference>
<dbReference type="EMBL" id="JACHNU010000001">
    <property type="protein sequence ID" value="MBB4662067.1"/>
    <property type="molecule type" value="Genomic_DNA"/>
</dbReference>
<reference evidence="3 4" key="1">
    <citation type="submission" date="2020-08" db="EMBL/GenBank/DDBJ databases">
        <title>Genomic Encyclopedia of Archaeal and Bacterial Type Strains, Phase II (KMG-II): from individual species to whole genera.</title>
        <authorList>
            <person name="Goeker M."/>
        </authorList>
    </citation>
    <scope>NUCLEOTIDE SEQUENCE [LARGE SCALE GENOMIC DNA]</scope>
    <source>
        <strain evidence="3 4">DSM 23288</strain>
    </source>
</reference>
<dbReference type="AlphaFoldDB" id="A0A840IAX4"/>
<feature type="domain" description="NAD-dependent epimerase/dehydratase" evidence="2">
    <location>
        <begin position="3"/>
        <end position="235"/>
    </location>
</feature>
<evidence type="ECO:0000313" key="4">
    <source>
        <dbReference type="Proteomes" id="UP000585272"/>
    </source>
</evidence>
<dbReference type="RefSeq" id="WP_183340765.1">
    <property type="nucleotide sequence ID" value="NZ_JACHNU010000001.1"/>
</dbReference>
<dbReference type="InterPro" id="IPR051783">
    <property type="entry name" value="NAD(P)-dependent_oxidoreduct"/>
</dbReference>
<dbReference type="Proteomes" id="UP000585272">
    <property type="component" value="Unassembled WGS sequence"/>
</dbReference>
<dbReference type="InterPro" id="IPR036291">
    <property type="entry name" value="NAD(P)-bd_dom_sf"/>
</dbReference>
<dbReference type="InterPro" id="IPR001509">
    <property type="entry name" value="Epimerase_deHydtase"/>
</dbReference>
<organism evidence="3 4">
    <name type="scientific">Conexibacter arvalis</name>
    <dbReference type="NCBI Taxonomy" id="912552"/>
    <lineage>
        <taxon>Bacteria</taxon>
        <taxon>Bacillati</taxon>
        <taxon>Actinomycetota</taxon>
        <taxon>Thermoleophilia</taxon>
        <taxon>Solirubrobacterales</taxon>
        <taxon>Conexibacteraceae</taxon>
        <taxon>Conexibacter</taxon>
    </lineage>
</organism>